<evidence type="ECO:0000256" key="13">
    <source>
        <dbReference type="PIRSR" id="PIRSR000099-4"/>
    </source>
</evidence>
<dbReference type="UniPathway" id="UPA00031">
    <property type="reaction ID" value="UER00014"/>
</dbReference>
<dbReference type="InterPro" id="IPR016161">
    <property type="entry name" value="Ald_DH/histidinol_DH"/>
</dbReference>
<feature type="binding site" evidence="8 12">
    <location>
        <position position="337"/>
    </location>
    <ligand>
        <name>substrate</name>
    </ligand>
</feature>
<keyword evidence="8" id="KW-0028">Amino-acid biosynthesis</keyword>
<comment type="similarity">
    <text evidence="2 8 9 14">Belongs to the histidinol dehydrogenase family.</text>
</comment>
<dbReference type="NCBIfam" id="TIGR00069">
    <property type="entry name" value="hisD"/>
    <property type="match status" value="1"/>
</dbReference>
<dbReference type="PANTHER" id="PTHR21256:SF2">
    <property type="entry name" value="HISTIDINE BIOSYNTHESIS TRIFUNCTIONAL PROTEIN"/>
    <property type="match status" value="1"/>
</dbReference>
<dbReference type="GeneID" id="90838563"/>
<comment type="catalytic activity">
    <reaction evidence="7 8">
        <text>L-histidinol + 2 NAD(+) + H2O = L-histidine + 2 NADH + 3 H(+)</text>
        <dbReference type="Rhea" id="RHEA:20641"/>
        <dbReference type="ChEBI" id="CHEBI:15377"/>
        <dbReference type="ChEBI" id="CHEBI:15378"/>
        <dbReference type="ChEBI" id="CHEBI:57540"/>
        <dbReference type="ChEBI" id="CHEBI:57595"/>
        <dbReference type="ChEBI" id="CHEBI:57699"/>
        <dbReference type="ChEBI" id="CHEBI:57945"/>
        <dbReference type="EC" id="1.1.1.23"/>
    </reaction>
</comment>
<keyword evidence="4 8" id="KW-0479">Metal-binding</keyword>
<dbReference type="FunFam" id="3.40.50.1980:FF:000001">
    <property type="entry name" value="Histidinol dehydrogenase"/>
    <property type="match status" value="1"/>
</dbReference>
<evidence type="ECO:0000256" key="9">
    <source>
        <dbReference type="PIRNR" id="PIRNR000099"/>
    </source>
</evidence>
<feature type="binding site" evidence="8 11">
    <location>
        <position position="110"/>
    </location>
    <ligand>
        <name>NAD(+)</name>
        <dbReference type="ChEBI" id="CHEBI:57540"/>
    </ligand>
</feature>
<dbReference type="Gene3D" id="3.40.50.1980">
    <property type="entry name" value="Nitrogenase molybdenum iron protein domain"/>
    <property type="match status" value="2"/>
</dbReference>
<evidence type="ECO:0000256" key="4">
    <source>
        <dbReference type="ARBA" id="ARBA00022723"/>
    </source>
</evidence>
<feature type="binding site" evidence="8 12">
    <location>
        <position position="391"/>
    </location>
    <ligand>
        <name>substrate</name>
    </ligand>
</feature>
<dbReference type="CDD" id="cd06572">
    <property type="entry name" value="Histidinol_dh"/>
    <property type="match status" value="1"/>
</dbReference>
<dbReference type="InterPro" id="IPR012131">
    <property type="entry name" value="Hstdl_DH"/>
</dbReference>
<dbReference type="PIRSF" id="PIRSF000099">
    <property type="entry name" value="Histidinol_dh"/>
    <property type="match status" value="1"/>
</dbReference>
<comment type="pathway">
    <text evidence="8">Amino-acid biosynthesis; L-histidine biosynthesis; L-histidine from 5-phospho-alpha-D-ribose 1-diphosphate: step 9/9.</text>
</comment>
<dbReference type="AlphaFoldDB" id="A0A0V8GIT2"/>
<keyword evidence="8 11" id="KW-0520">NAD</keyword>
<evidence type="ECO:0000313" key="15">
    <source>
        <dbReference type="EMBL" id="KSU50187.1"/>
    </source>
</evidence>
<dbReference type="PROSITE" id="PS00611">
    <property type="entry name" value="HISOL_DEHYDROGENASE"/>
    <property type="match status" value="1"/>
</dbReference>
<dbReference type="InterPro" id="IPR022695">
    <property type="entry name" value="Histidinol_DH_monofunct"/>
</dbReference>
<feature type="binding site" evidence="8 12">
    <location>
        <position position="304"/>
    </location>
    <ligand>
        <name>substrate</name>
    </ligand>
</feature>
<evidence type="ECO:0000256" key="3">
    <source>
        <dbReference type="ARBA" id="ARBA00012965"/>
    </source>
</evidence>
<evidence type="ECO:0000256" key="2">
    <source>
        <dbReference type="ARBA" id="ARBA00010178"/>
    </source>
</evidence>
<name>A0A0V8GIT2_9BACL</name>
<evidence type="ECO:0000256" key="8">
    <source>
        <dbReference type="HAMAP-Rule" id="MF_01024"/>
    </source>
</evidence>
<dbReference type="Proteomes" id="UP000053797">
    <property type="component" value="Unassembled WGS sequence"/>
</dbReference>
<evidence type="ECO:0000256" key="7">
    <source>
        <dbReference type="ARBA" id="ARBA00049489"/>
    </source>
</evidence>
<feature type="binding site" evidence="8 13">
    <location>
        <position position="237"/>
    </location>
    <ligand>
        <name>Zn(2+)</name>
        <dbReference type="ChEBI" id="CHEBI:29105"/>
    </ligand>
</feature>
<dbReference type="PANTHER" id="PTHR21256">
    <property type="entry name" value="HISTIDINOL DEHYDROGENASE HDH"/>
    <property type="match status" value="1"/>
</dbReference>
<evidence type="ECO:0000256" key="6">
    <source>
        <dbReference type="ARBA" id="ARBA00023002"/>
    </source>
</evidence>
<evidence type="ECO:0000256" key="1">
    <source>
        <dbReference type="ARBA" id="ARBA00003850"/>
    </source>
</evidence>
<keyword evidence="6 8" id="KW-0560">Oxidoreductase</keyword>
<dbReference type="SUPFAM" id="SSF53720">
    <property type="entry name" value="ALDH-like"/>
    <property type="match status" value="1"/>
</dbReference>
<keyword evidence="8" id="KW-0368">Histidine biosynthesis</keyword>
<gene>
    <name evidence="8" type="primary">hisD</name>
    <name evidence="15" type="ORF">AS033_02085</name>
</gene>
<keyword evidence="5 8" id="KW-0862">Zinc</keyword>
<dbReference type="FunFam" id="3.40.50.1980:FF:000026">
    <property type="entry name" value="Histidinol dehydrogenase"/>
    <property type="match status" value="1"/>
</dbReference>
<feature type="binding site" evidence="8 11">
    <location>
        <position position="169"/>
    </location>
    <ligand>
        <name>NAD(+)</name>
        <dbReference type="ChEBI" id="CHEBI:57540"/>
    </ligand>
</feature>
<dbReference type="EC" id="1.1.1.23" evidence="3 8"/>
<feature type="binding site" evidence="8 12">
    <location>
        <position position="240"/>
    </location>
    <ligand>
        <name>substrate</name>
    </ligand>
</feature>
<feature type="active site" description="Proton acceptor" evidence="8 10">
    <location>
        <position position="303"/>
    </location>
</feature>
<feature type="binding site" evidence="8 13">
    <location>
        <position position="337"/>
    </location>
    <ligand>
        <name>Zn(2+)</name>
        <dbReference type="ChEBI" id="CHEBI:29105"/>
    </ligand>
</feature>
<evidence type="ECO:0000256" key="11">
    <source>
        <dbReference type="PIRSR" id="PIRSR000099-2"/>
    </source>
</evidence>
<dbReference type="RefSeq" id="WP_035405944.1">
    <property type="nucleotide sequence ID" value="NZ_FMYN01000001.1"/>
</dbReference>
<feature type="active site" description="Proton acceptor" evidence="8 10">
    <location>
        <position position="304"/>
    </location>
</feature>
<feature type="binding site" evidence="8 11">
    <location>
        <position position="192"/>
    </location>
    <ligand>
        <name>NAD(+)</name>
        <dbReference type="ChEBI" id="CHEBI:57540"/>
    </ligand>
</feature>
<dbReference type="GO" id="GO:0051287">
    <property type="term" value="F:NAD binding"/>
    <property type="evidence" value="ECO:0007669"/>
    <property type="project" value="InterPro"/>
</dbReference>
<evidence type="ECO:0000256" key="14">
    <source>
        <dbReference type="RuleBase" id="RU004175"/>
    </source>
</evidence>
<dbReference type="GO" id="GO:0005829">
    <property type="term" value="C:cytosol"/>
    <property type="evidence" value="ECO:0007669"/>
    <property type="project" value="TreeGrafter"/>
</dbReference>
<evidence type="ECO:0000313" key="16">
    <source>
        <dbReference type="Proteomes" id="UP000053797"/>
    </source>
</evidence>
<evidence type="ECO:0000256" key="12">
    <source>
        <dbReference type="PIRSR" id="PIRSR000099-3"/>
    </source>
</evidence>
<feature type="binding site" evidence="8 12">
    <location>
        <position position="215"/>
    </location>
    <ligand>
        <name>substrate</name>
    </ligand>
</feature>
<organism evidence="15 16">
    <name type="scientific">Exiguobacterium indicum</name>
    <dbReference type="NCBI Taxonomy" id="296995"/>
    <lineage>
        <taxon>Bacteria</taxon>
        <taxon>Bacillati</taxon>
        <taxon>Bacillota</taxon>
        <taxon>Bacilli</taxon>
        <taxon>Bacillales</taxon>
        <taxon>Bacillales Family XII. Incertae Sedis</taxon>
        <taxon>Exiguobacterium</taxon>
    </lineage>
</organism>
<dbReference type="GO" id="GO:0008270">
    <property type="term" value="F:zinc ion binding"/>
    <property type="evidence" value="ECO:0007669"/>
    <property type="project" value="UniProtKB-UniRule"/>
</dbReference>
<reference evidence="15 16" key="1">
    <citation type="journal article" date="2015" name="Int. J. Syst. Evol. Microbiol.">
        <title>Exiguobacterium enclense sp. nov., isolated from sediment.</title>
        <authorList>
            <person name="Dastager S.G."/>
            <person name="Mawlankar R."/>
            <person name="Sonalkar V.V."/>
            <person name="Thorat M.N."/>
            <person name="Mual P."/>
            <person name="Verma A."/>
            <person name="Krishnamurthi S."/>
            <person name="Tang S.K."/>
            <person name="Li W.J."/>
        </authorList>
    </citation>
    <scope>NUCLEOTIDE SEQUENCE [LARGE SCALE GENOMIC DNA]</scope>
    <source>
        <strain evidence="15 16">NIO-1109</strain>
    </source>
</reference>
<feature type="binding site" evidence="8 12">
    <location>
        <position position="396"/>
    </location>
    <ligand>
        <name>substrate</name>
    </ligand>
</feature>
<comment type="function">
    <text evidence="1 8">Catalyzes the sequential NAD-dependent oxidations of L-histidinol to L-histidinaldehyde and then to L-histidine.</text>
</comment>
<accession>A0A0V8GIT2</accession>
<dbReference type="PRINTS" id="PR00083">
    <property type="entry name" value="HOLDHDRGNASE"/>
</dbReference>
<dbReference type="GO" id="GO:0000105">
    <property type="term" value="P:L-histidine biosynthetic process"/>
    <property type="evidence" value="ECO:0007669"/>
    <property type="project" value="UniProtKB-UniRule"/>
</dbReference>
<comment type="cofactor">
    <cofactor evidence="8 13">
        <name>Zn(2+)</name>
        <dbReference type="ChEBI" id="CHEBI:29105"/>
    </cofactor>
    <text evidence="8 13">Binds 1 zinc ion per subunit.</text>
</comment>
<sequence>MTPTKPFSIDRDTELAVRAILERVATDGDAAVRDYTNQFDQVDLEDFRLSETRITQAFEQADANLIDSLKLMATRLVEWHEQELPSDIELVEADVTRRQRFVPVDSVGIYVPGGAASYPSTVLMNAIPAKVAGVERVVMVTPMTNLSDEVLVAARIAGVTEIYTIGGAQAVAALTFGTESIQAVDLIVGPGNRFVAEAKRQVYGIVGIDSVAGPSEVVVIADETAHPDRIAADLLAQAEHDRDAVAIAFVPTEEMKQAVDAEIERRLQQLPRQEIARRAMENGGVFVAPLETAIEEANRLAAEHLELAVANPQEVVKSIRHAGMIFLGHETPETLGDYVAGTNHVLPTSGTARFASGLSARTFLRHQTMLEATRAGVQRLANAAKTVARVEGLEAHAQAIEVRED</sequence>
<evidence type="ECO:0000256" key="5">
    <source>
        <dbReference type="ARBA" id="ARBA00022833"/>
    </source>
</evidence>
<proteinExistence type="inferred from homology"/>
<feature type="binding site" evidence="8 12">
    <location>
        <position position="237"/>
    </location>
    <ligand>
        <name>substrate</name>
    </ligand>
</feature>
<dbReference type="HAMAP" id="MF_01024">
    <property type="entry name" value="HisD"/>
    <property type="match status" value="1"/>
</dbReference>
<comment type="caution">
    <text evidence="15">The sequence shown here is derived from an EMBL/GenBank/DDBJ whole genome shotgun (WGS) entry which is preliminary data.</text>
</comment>
<dbReference type="Pfam" id="PF00815">
    <property type="entry name" value="Histidinol_dh"/>
    <property type="match status" value="1"/>
</dbReference>
<dbReference type="EMBL" id="LNQL01000001">
    <property type="protein sequence ID" value="KSU50187.1"/>
    <property type="molecule type" value="Genomic_DNA"/>
</dbReference>
<protein>
    <recommendedName>
        <fullName evidence="3 8">Histidinol dehydrogenase</fullName>
        <shortName evidence="8">HDH</shortName>
        <ecNumber evidence="3 8">1.1.1.23</ecNumber>
    </recommendedName>
</protein>
<feature type="binding site" evidence="8 13">
    <location>
        <position position="240"/>
    </location>
    <ligand>
        <name>Zn(2+)</name>
        <dbReference type="ChEBI" id="CHEBI:29105"/>
    </ligand>
</feature>
<dbReference type="Gene3D" id="1.20.5.1300">
    <property type="match status" value="1"/>
</dbReference>
<dbReference type="OrthoDB" id="9805269at2"/>
<dbReference type="GO" id="GO:0004399">
    <property type="term" value="F:histidinol dehydrogenase activity"/>
    <property type="evidence" value="ECO:0007669"/>
    <property type="project" value="UniProtKB-UniRule"/>
</dbReference>
<evidence type="ECO:0000256" key="10">
    <source>
        <dbReference type="PIRSR" id="PIRSR000099-1"/>
    </source>
</evidence>
<feature type="binding site" evidence="8 13">
    <location>
        <position position="396"/>
    </location>
    <ligand>
        <name>Zn(2+)</name>
        <dbReference type="ChEBI" id="CHEBI:29105"/>
    </ligand>
</feature>
<dbReference type="InterPro" id="IPR001692">
    <property type="entry name" value="Histidinol_DH_CS"/>
</dbReference>